<feature type="compositionally biased region" description="Polar residues" evidence="1">
    <location>
        <begin position="301"/>
        <end position="319"/>
    </location>
</feature>
<dbReference type="OrthoDB" id="6287635at2759"/>
<feature type="compositionally biased region" description="Basic and acidic residues" evidence="1">
    <location>
        <begin position="289"/>
        <end position="300"/>
    </location>
</feature>
<sequence>AHDRIKLTCFGGNVVYQLRSHNSVTSHSLEFISLAGYLKAEKCHAAFDTFFKTSPYFEYNSSNKRAKYVVTRLHGCSLRDFLNEYAQIYNLVQERLEPTDYYEECSSRNVVDQLTYLLDKYCSTTQNTPQRSRSSTPIKENKNRSFFQQNLSVIEEHASSELNTTPLEELPGNSYEFHNIPFRRTGIKTNRNTPIEESDSGDSPDHGHGEVEDIEVLKQTLLEHTELHEKIAENINLVIKTTETNKAAEEKLCHELDSAIKAIVERTEADPMFERLIGDLIGSTEQNDATDRRYSEETDPHSSPSIQLSSNVQQVSNRDSVNESDPIKQQLWNTKRPSCDKPAESTSSAPI</sequence>
<dbReference type="Proteomes" id="UP000051574">
    <property type="component" value="Unassembled WGS sequence"/>
</dbReference>
<feature type="non-terminal residue" evidence="2">
    <location>
        <position position="1"/>
    </location>
</feature>
<name>A0A0T6AVW7_9SCAR</name>
<feature type="region of interest" description="Disordered" evidence="1">
    <location>
        <begin position="186"/>
        <end position="209"/>
    </location>
</feature>
<protein>
    <submittedName>
        <fullName evidence="2">Uncharacterized protein</fullName>
    </submittedName>
</protein>
<evidence type="ECO:0000313" key="2">
    <source>
        <dbReference type="EMBL" id="KRT79276.1"/>
    </source>
</evidence>
<evidence type="ECO:0000256" key="1">
    <source>
        <dbReference type="SAM" id="MobiDB-lite"/>
    </source>
</evidence>
<feature type="non-terminal residue" evidence="2">
    <location>
        <position position="351"/>
    </location>
</feature>
<evidence type="ECO:0000313" key="3">
    <source>
        <dbReference type="Proteomes" id="UP000051574"/>
    </source>
</evidence>
<feature type="region of interest" description="Disordered" evidence="1">
    <location>
        <begin position="281"/>
        <end position="351"/>
    </location>
</feature>
<proteinExistence type="predicted"/>
<comment type="caution">
    <text evidence="2">The sequence shown here is derived from an EMBL/GenBank/DDBJ whole genome shotgun (WGS) entry which is preliminary data.</text>
</comment>
<keyword evidence="3" id="KW-1185">Reference proteome</keyword>
<reference evidence="2 3" key="1">
    <citation type="submission" date="2015-09" db="EMBL/GenBank/DDBJ databases">
        <title>Draft genome of the scarab beetle Oryctes borbonicus.</title>
        <authorList>
            <person name="Meyer J.M."/>
            <person name="Markov G.V."/>
            <person name="Baskaran P."/>
            <person name="Herrmann M."/>
            <person name="Sommer R.J."/>
            <person name="Roedelsperger C."/>
        </authorList>
    </citation>
    <scope>NUCLEOTIDE SEQUENCE [LARGE SCALE GENOMIC DNA]</scope>
    <source>
        <strain evidence="2">OB123</strain>
        <tissue evidence="2">Whole animal</tissue>
    </source>
</reference>
<gene>
    <name evidence="2" type="ORF">AMK59_8260</name>
</gene>
<organism evidence="2 3">
    <name type="scientific">Oryctes borbonicus</name>
    <dbReference type="NCBI Taxonomy" id="1629725"/>
    <lineage>
        <taxon>Eukaryota</taxon>
        <taxon>Metazoa</taxon>
        <taxon>Ecdysozoa</taxon>
        <taxon>Arthropoda</taxon>
        <taxon>Hexapoda</taxon>
        <taxon>Insecta</taxon>
        <taxon>Pterygota</taxon>
        <taxon>Neoptera</taxon>
        <taxon>Endopterygota</taxon>
        <taxon>Coleoptera</taxon>
        <taxon>Polyphaga</taxon>
        <taxon>Scarabaeiformia</taxon>
        <taxon>Scarabaeidae</taxon>
        <taxon>Dynastinae</taxon>
        <taxon>Oryctes</taxon>
    </lineage>
</organism>
<accession>A0A0T6AVW7</accession>
<dbReference type="EMBL" id="LJIG01022681">
    <property type="protein sequence ID" value="KRT79276.1"/>
    <property type="molecule type" value="Genomic_DNA"/>
</dbReference>
<dbReference type="AlphaFoldDB" id="A0A0T6AVW7"/>